<name>K6YGG4_9ALTE</name>
<dbReference type="AlphaFoldDB" id="K6YGG4"/>
<organism evidence="2 3">
    <name type="scientific">Aliiglaciecola lipolytica E3</name>
    <dbReference type="NCBI Taxonomy" id="1127673"/>
    <lineage>
        <taxon>Bacteria</taxon>
        <taxon>Pseudomonadati</taxon>
        <taxon>Pseudomonadota</taxon>
        <taxon>Gammaproteobacteria</taxon>
        <taxon>Alteromonadales</taxon>
        <taxon>Alteromonadaceae</taxon>
        <taxon>Aliiglaciecola</taxon>
    </lineage>
</organism>
<feature type="region of interest" description="Disordered" evidence="1">
    <location>
        <begin position="23"/>
        <end position="42"/>
    </location>
</feature>
<dbReference type="EMBL" id="BAEN01000059">
    <property type="protein sequence ID" value="GAC15723.1"/>
    <property type="molecule type" value="Genomic_DNA"/>
</dbReference>
<evidence type="ECO:0000313" key="2">
    <source>
        <dbReference type="EMBL" id="GAC15723.1"/>
    </source>
</evidence>
<evidence type="ECO:0000313" key="3">
    <source>
        <dbReference type="Proteomes" id="UP000006334"/>
    </source>
</evidence>
<proteinExistence type="predicted"/>
<sequence length="42" mass="4696">MLAKVVWQVDALKRLALLKDLQAPTSSKHRDSVHESPKLTNA</sequence>
<evidence type="ECO:0000256" key="1">
    <source>
        <dbReference type="SAM" id="MobiDB-lite"/>
    </source>
</evidence>
<dbReference type="STRING" id="1127673.GLIP_3102"/>
<gene>
    <name evidence="2" type="ORF">GLIP_3102</name>
</gene>
<dbReference type="Proteomes" id="UP000006334">
    <property type="component" value="Unassembled WGS sequence"/>
</dbReference>
<reference evidence="2 3" key="1">
    <citation type="journal article" date="2017" name="Antonie Van Leeuwenhoek">
        <title>Rhizobium rhizosphaerae sp. nov., a novel species isolated from rice rhizosphere.</title>
        <authorList>
            <person name="Zhao J.J."/>
            <person name="Zhang J."/>
            <person name="Zhang R.J."/>
            <person name="Zhang C.W."/>
            <person name="Yin H.Q."/>
            <person name="Zhang X.X."/>
        </authorList>
    </citation>
    <scope>NUCLEOTIDE SEQUENCE [LARGE SCALE GENOMIC DNA]</scope>
    <source>
        <strain evidence="2 3">E3</strain>
    </source>
</reference>
<comment type="caution">
    <text evidence="2">The sequence shown here is derived from an EMBL/GenBank/DDBJ whole genome shotgun (WGS) entry which is preliminary data.</text>
</comment>
<protein>
    <submittedName>
        <fullName evidence="2">Uncharacterized protein</fullName>
    </submittedName>
</protein>
<keyword evidence="3" id="KW-1185">Reference proteome</keyword>
<accession>K6YGG4</accession>
<feature type="compositionally biased region" description="Basic and acidic residues" evidence="1">
    <location>
        <begin position="28"/>
        <end position="42"/>
    </location>
</feature>